<dbReference type="OrthoDB" id="3060772at2759"/>
<keyword evidence="1" id="KW-0472">Membrane</keyword>
<dbReference type="Proteomes" id="UP000559027">
    <property type="component" value="Unassembled WGS sequence"/>
</dbReference>
<organism evidence="2 3">
    <name type="scientific">Leucocoprinus leucothites</name>
    <dbReference type="NCBI Taxonomy" id="201217"/>
    <lineage>
        <taxon>Eukaryota</taxon>
        <taxon>Fungi</taxon>
        <taxon>Dikarya</taxon>
        <taxon>Basidiomycota</taxon>
        <taxon>Agaricomycotina</taxon>
        <taxon>Agaricomycetes</taxon>
        <taxon>Agaricomycetidae</taxon>
        <taxon>Agaricales</taxon>
        <taxon>Agaricineae</taxon>
        <taxon>Agaricaceae</taxon>
        <taxon>Leucocoprinus</taxon>
    </lineage>
</organism>
<name>A0A8H5D1D1_9AGAR</name>
<protein>
    <submittedName>
        <fullName evidence="2">Uncharacterized protein</fullName>
    </submittedName>
</protein>
<keyword evidence="1" id="KW-0812">Transmembrane</keyword>
<reference evidence="2 3" key="1">
    <citation type="journal article" date="2020" name="ISME J.">
        <title>Uncovering the hidden diversity of litter-decomposition mechanisms in mushroom-forming fungi.</title>
        <authorList>
            <person name="Floudas D."/>
            <person name="Bentzer J."/>
            <person name="Ahren D."/>
            <person name="Johansson T."/>
            <person name="Persson P."/>
            <person name="Tunlid A."/>
        </authorList>
    </citation>
    <scope>NUCLEOTIDE SEQUENCE [LARGE SCALE GENOMIC DNA]</scope>
    <source>
        <strain evidence="2 3">CBS 146.42</strain>
    </source>
</reference>
<accession>A0A8H5D1D1</accession>
<keyword evidence="3" id="KW-1185">Reference proteome</keyword>
<comment type="caution">
    <text evidence="2">The sequence shown here is derived from an EMBL/GenBank/DDBJ whole genome shotgun (WGS) entry which is preliminary data.</text>
</comment>
<dbReference type="EMBL" id="JAACJO010000012">
    <property type="protein sequence ID" value="KAF5351786.1"/>
    <property type="molecule type" value="Genomic_DNA"/>
</dbReference>
<evidence type="ECO:0000256" key="1">
    <source>
        <dbReference type="SAM" id="Phobius"/>
    </source>
</evidence>
<dbReference type="AlphaFoldDB" id="A0A8H5D1D1"/>
<keyword evidence="1" id="KW-1133">Transmembrane helix</keyword>
<evidence type="ECO:0000313" key="2">
    <source>
        <dbReference type="EMBL" id="KAF5351786.1"/>
    </source>
</evidence>
<evidence type="ECO:0000313" key="3">
    <source>
        <dbReference type="Proteomes" id="UP000559027"/>
    </source>
</evidence>
<proteinExistence type="predicted"/>
<feature type="transmembrane region" description="Helical" evidence="1">
    <location>
        <begin position="47"/>
        <end position="68"/>
    </location>
</feature>
<gene>
    <name evidence="2" type="ORF">D9756_007428</name>
</gene>
<sequence length="141" mass="15322">MSLSSRAPLFRSTPFRLPPRQLQHRRGLIALNFGGSSGGSSGGSRRLILLSGFLGGATATVVGGYAFYHWSGLKGAVDVMRYPIEYLKQYKSRRDASIEAGVNVQPETTAQLLAALRQIAKIYVAPVPGRRDSGRFGIQRN</sequence>